<reference evidence="2 3" key="1">
    <citation type="submission" date="2017-01" db="EMBL/GenBank/DDBJ databases">
        <title>Deconstructing symbiosis and pathogenesis requirements using a combined genomic-metabolomic approach.</title>
        <authorList>
            <person name="Tobias N.J."/>
            <person name="Wolff H."/>
            <person name="Djahanschiri B."/>
            <person name="Ebersberger I."/>
            <person name="Bode H.B."/>
        </authorList>
    </citation>
    <scope>NUCLEOTIDE SEQUENCE [LARGE SCALE GENOMIC DNA]</scope>
    <source>
        <strain evidence="2 3">DSM 4764</strain>
    </source>
</reference>
<name>A0A1Y2SND3_9GAMM</name>
<sequence>METNEKNETIGKGMKIKEFIYNNRLNALLTEMINLDHKLKVDDPSLKEDIGYKQSRYHFNPMTTKMSFNLGVIAFSLVLSSSMLMAFFIYYLVNYGFNKSIVISCILLVFFISSLSVFLGYLFLGRGDIRGIYIHRTLYQITLVMGILLLISNPTDSFLHMLCYLLMIFISLLIKFIMNNPLFFDSIIKMKYFKITHVLLNEDMKEIISMNKKQAKTYAKELKSQKRRYIREIKKSKK</sequence>
<dbReference type="AlphaFoldDB" id="A0A1Y2SND3"/>
<feature type="transmembrane region" description="Helical" evidence="1">
    <location>
        <begin position="136"/>
        <end position="152"/>
    </location>
</feature>
<proteinExistence type="predicted"/>
<evidence type="ECO:0000256" key="1">
    <source>
        <dbReference type="SAM" id="Phobius"/>
    </source>
</evidence>
<keyword evidence="1" id="KW-0472">Membrane</keyword>
<feature type="transmembrane region" description="Helical" evidence="1">
    <location>
        <begin position="66"/>
        <end position="89"/>
    </location>
</feature>
<dbReference type="STRING" id="40578.Xbed_01309"/>
<comment type="caution">
    <text evidence="2">The sequence shown here is derived from an EMBL/GenBank/DDBJ whole genome shotgun (WGS) entry which is preliminary data.</text>
</comment>
<keyword evidence="1" id="KW-1133">Transmembrane helix</keyword>
<dbReference type="RefSeq" id="WP_244182419.1">
    <property type="nucleotide sequence ID" value="NZ_CAWNHF010000189.1"/>
</dbReference>
<feature type="transmembrane region" description="Helical" evidence="1">
    <location>
        <begin position="158"/>
        <end position="178"/>
    </location>
</feature>
<feature type="transmembrane region" description="Helical" evidence="1">
    <location>
        <begin position="101"/>
        <end position="124"/>
    </location>
</feature>
<accession>A0A1Y2SND3</accession>
<dbReference type="Proteomes" id="UP000194204">
    <property type="component" value="Unassembled WGS sequence"/>
</dbReference>
<keyword evidence="1" id="KW-0812">Transmembrane</keyword>
<evidence type="ECO:0000313" key="2">
    <source>
        <dbReference type="EMBL" id="OTA20505.1"/>
    </source>
</evidence>
<keyword evidence="3" id="KW-1185">Reference proteome</keyword>
<evidence type="ECO:0000313" key="3">
    <source>
        <dbReference type="Proteomes" id="UP000194204"/>
    </source>
</evidence>
<gene>
    <name evidence="2" type="ORF">Xbed_01309</name>
</gene>
<protein>
    <submittedName>
        <fullName evidence="2">Uncharacterized protein</fullName>
    </submittedName>
</protein>
<dbReference type="EMBL" id="MUBK01000008">
    <property type="protein sequence ID" value="OTA20505.1"/>
    <property type="molecule type" value="Genomic_DNA"/>
</dbReference>
<organism evidence="2 3">
    <name type="scientific">Xenorhabdus beddingii</name>
    <dbReference type="NCBI Taxonomy" id="40578"/>
    <lineage>
        <taxon>Bacteria</taxon>
        <taxon>Pseudomonadati</taxon>
        <taxon>Pseudomonadota</taxon>
        <taxon>Gammaproteobacteria</taxon>
        <taxon>Enterobacterales</taxon>
        <taxon>Morganellaceae</taxon>
        <taxon>Xenorhabdus</taxon>
    </lineage>
</organism>